<proteinExistence type="inferred from homology"/>
<evidence type="ECO:0000256" key="4">
    <source>
        <dbReference type="SAM" id="Coils"/>
    </source>
</evidence>
<protein>
    <recommendedName>
        <fullName evidence="8">Hepatocellular carcinoma-associated antigen 59 domain-containing protein</fullName>
    </recommendedName>
</protein>
<dbReference type="STRING" id="1754191.A0A1Y1V3J5"/>
<dbReference type="OrthoDB" id="5627at2759"/>
<evidence type="ECO:0000256" key="3">
    <source>
        <dbReference type="ARBA" id="ARBA00023242"/>
    </source>
</evidence>
<evidence type="ECO:0000256" key="5">
    <source>
        <dbReference type="SAM" id="MobiDB-lite"/>
    </source>
</evidence>
<keyword evidence="3" id="KW-0539">Nucleus</keyword>
<dbReference type="EMBL" id="MCFH01000038">
    <property type="protein sequence ID" value="ORX45817.1"/>
    <property type="molecule type" value="Genomic_DNA"/>
</dbReference>
<accession>A0A1Y1V3J5</accession>
<feature type="region of interest" description="Disordered" evidence="5">
    <location>
        <begin position="226"/>
        <end position="297"/>
    </location>
</feature>
<feature type="compositionally biased region" description="Basic and acidic residues" evidence="5">
    <location>
        <begin position="226"/>
        <end position="250"/>
    </location>
</feature>
<organism evidence="6 7">
    <name type="scientific">Piromyces finnis</name>
    <dbReference type="NCBI Taxonomy" id="1754191"/>
    <lineage>
        <taxon>Eukaryota</taxon>
        <taxon>Fungi</taxon>
        <taxon>Fungi incertae sedis</taxon>
        <taxon>Chytridiomycota</taxon>
        <taxon>Chytridiomycota incertae sedis</taxon>
        <taxon>Neocallimastigomycetes</taxon>
        <taxon>Neocallimastigales</taxon>
        <taxon>Neocallimastigaceae</taxon>
        <taxon>Piromyces</taxon>
    </lineage>
</organism>
<sequence length="313" mass="36561">MIKSKKIKKKNLRKRSSSVLEEEEENIEETSNLIQEAMEIRKFRKRPEGMETKELSIGEENKKQVGEEVEATEPISKAFSDNSAITSSFKTQTNYMDTEKLMNKYIEDEIRKKRGENIENEEEEEIQQSTATDEFNSKYEIPENLKVREKYIKEDNVTTSLSMLTSIQEVDLGIENKLKNIEATEKAREKLEKDKKKKKDMVNNLIGVTVAAERFYNAKSNDKRFDRMFSEKDKEQKNKETDDKSQREVSKNPLIAKINKMNSHNSGSSNNKSGNGNNNYRSNHNGNGGRNYDRRNMATDDITYERFKKRFRM</sequence>
<name>A0A1Y1V3J5_9FUNG</name>
<evidence type="ECO:0000256" key="1">
    <source>
        <dbReference type="ARBA" id="ARBA00004123"/>
    </source>
</evidence>
<comment type="subcellular location">
    <subcellularLocation>
        <location evidence="1">Nucleus</location>
    </subcellularLocation>
</comment>
<dbReference type="Proteomes" id="UP000193719">
    <property type="component" value="Unassembled WGS sequence"/>
</dbReference>
<feature type="region of interest" description="Disordered" evidence="5">
    <location>
        <begin position="51"/>
        <end position="76"/>
    </location>
</feature>
<feature type="compositionally biased region" description="Basic and acidic residues" evidence="5">
    <location>
        <begin position="51"/>
        <end position="66"/>
    </location>
</feature>
<keyword evidence="4" id="KW-0175">Coiled coil</keyword>
<feature type="region of interest" description="Disordered" evidence="5">
    <location>
        <begin position="1"/>
        <end position="30"/>
    </location>
</feature>
<feature type="compositionally biased region" description="Low complexity" evidence="5">
    <location>
        <begin position="259"/>
        <end position="285"/>
    </location>
</feature>
<feature type="compositionally biased region" description="Basic residues" evidence="5">
    <location>
        <begin position="1"/>
        <end position="16"/>
    </location>
</feature>
<dbReference type="GO" id="GO:0000398">
    <property type="term" value="P:mRNA splicing, via spliceosome"/>
    <property type="evidence" value="ECO:0007669"/>
    <property type="project" value="TreeGrafter"/>
</dbReference>
<evidence type="ECO:0000313" key="6">
    <source>
        <dbReference type="EMBL" id="ORX45817.1"/>
    </source>
</evidence>
<dbReference type="GO" id="GO:0005681">
    <property type="term" value="C:spliceosomal complex"/>
    <property type="evidence" value="ECO:0007669"/>
    <property type="project" value="TreeGrafter"/>
</dbReference>
<dbReference type="InterPro" id="IPR010756">
    <property type="entry name" value="Tls1-like"/>
</dbReference>
<comment type="similarity">
    <text evidence="2">Belongs to the TLS1 family.</text>
</comment>
<dbReference type="AlphaFoldDB" id="A0A1Y1V3J5"/>
<evidence type="ECO:0008006" key="8">
    <source>
        <dbReference type="Google" id="ProtNLM"/>
    </source>
</evidence>
<dbReference type="PANTHER" id="PTHR13486">
    <property type="entry name" value="TELOMERE LENGTH AND SILENCING PROTEIN 1 TLS1 FAMILY MEMBER"/>
    <property type="match status" value="1"/>
</dbReference>
<reference evidence="6 7" key="1">
    <citation type="submission" date="2016-08" db="EMBL/GenBank/DDBJ databases">
        <title>Genomes of anaerobic fungi encode conserved fungal cellulosomes for biomass hydrolysis.</title>
        <authorList>
            <consortium name="DOE Joint Genome Institute"/>
            <person name="Haitjema C.H."/>
            <person name="Gilmore S.P."/>
            <person name="Henske J.K."/>
            <person name="Solomon K.V."/>
            <person name="De Groot R."/>
            <person name="Kuo A."/>
            <person name="Mondo S.J."/>
            <person name="Salamov A.A."/>
            <person name="Labutti K."/>
            <person name="Zhao Z."/>
            <person name="Chiniquy J."/>
            <person name="Barry K."/>
            <person name="Brewer H.M."/>
            <person name="Purvine S.O."/>
            <person name="Wright A.T."/>
            <person name="Boxma B."/>
            <person name="Van Alen T."/>
            <person name="Hackstein J.H."/>
            <person name="Baker S.E."/>
            <person name="Grigoriev I.V."/>
            <person name="O'Malley M.A."/>
        </authorList>
    </citation>
    <scope>NUCLEOTIDE SEQUENCE [LARGE SCALE GENOMIC DNA]</scope>
    <source>
        <strain evidence="7">finn</strain>
    </source>
</reference>
<dbReference type="PANTHER" id="PTHR13486:SF2">
    <property type="entry name" value="SPLICING FACTOR C9ORF78"/>
    <property type="match status" value="1"/>
</dbReference>
<evidence type="ECO:0000313" key="7">
    <source>
        <dbReference type="Proteomes" id="UP000193719"/>
    </source>
</evidence>
<gene>
    <name evidence="6" type="ORF">BCR36DRAFT_414411</name>
</gene>
<comment type="caution">
    <text evidence="6">The sequence shown here is derived from an EMBL/GenBank/DDBJ whole genome shotgun (WGS) entry which is preliminary data.</text>
</comment>
<keyword evidence="7" id="KW-1185">Reference proteome</keyword>
<reference evidence="6 7" key="2">
    <citation type="submission" date="2016-08" db="EMBL/GenBank/DDBJ databases">
        <title>Pervasive Adenine N6-methylation of Active Genes in Fungi.</title>
        <authorList>
            <consortium name="DOE Joint Genome Institute"/>
            <person name="Mondo S.J."/>
            <person name="Dannebaum R.O."/>
            <person name="Kuo R.C."/>
            <person name="Labutti K."/>
            <person name="Haridas S."/>
            <person name="Kuo A."/>
            <person name="Salamov A."/>
            <person name="Ahrendt S.R."/>
            <person name="Lipzen A."/>
            <person name="Sullivan W."/>
            <person name="Andreopoulos W.B."/>
            <person name="Clum A."/>
            <person name="Lindquist E."/>
            <person name="Daum C."/>
            <person name="Ramamoorthy G.K."/>
            <person name="Gryganskyi A."/>
            <person name="Culley D."/>
            <person name="Magnuson J.K."/>
            <person name="James T.Y."/>
            <person name="O'Malley M.A."/>
            <person name="Stajich J.E."/>
            <person name="Spatafora J.W."/>
            <person name="Visel A."/>
            <person name="Grigoriev I.V."/>
        </authorList>
    </citation>
    <scope>NUCLEOTIDE SEQUENCE [LARGE SCALE GENOMIC DNA]</scope>
    <source>
        <strain evidence="7">finn</strain>
    </source>
</reference>
<feature type="region of interest" description="Disordered" evidence="5">
    <location>
        <begin position="115"/>
        <end position="137"/>
    </location>
</feature>
<feature type="coiled-coil region" evidence="4">
    <location>
        <begin position="174"/>
        <end position="204"/>
    </location>
</feature>
<evidence type="ECO:0000256" key="2">
    <source>
        <dbReference type="ARBA" id="ARBA00007643"/>
    </source>
</evidence>
<dbReference type="Pfam" id="PF07052">
    <property type="entry name" value="Hep_59"/>
    <property type="match status" value="1"/>
</dbReference>